<evidence type="ECO:0000256" key="1">
    <source>
        <dbReference type="ARBA" id="ARBA00004141"/>
    </source>
</evidence>
<dbReference type="PANTHER" id="PTHR47737">
    <property type="entry name" value="GLYCINE BETAINE/PROLINE BETAINE TRANSPORT SYSTEM PERMEASE PROTEIN PROW"/>
    <property type="match status" value="1"/>
</dbReference>
<dbReference type="SUPFAM" id="SSF161098">
    <property type="entry name" value="MetI-like"/>
    <property type="match status" value="2"/>
</dbReference>
<proteinExistence type="inferred from homology"/>
<dbReference type="Proteomes" id="UP001500620">
    <property type="component" value="Unassembled WGS sequence"/>
</dbReference>
<evidence type="ECO:0000313" key="10">
    <source>
        <dbReference type="Proteomes" id="UP001500620"/>
    </source>
</evidence>
<keyword evidence="4 7" id="KW-0812">Transmembrane</keyword>
<keyword evidence="6 7" id="KW-0472">Membrane</keyword>
<evidence type="ECO:0000256" key="6">
    <source>
        <dbReference type="ARBA" id="ARBA00023136"/>
    </source>
</evidence>
<feature type="transmembrane region" description="Helical" evidence="7">
    <location>
        <begin position="600"/>
        <end position="624"/>
    </location>
</feature>
<feature type="transmembrane region" description="Helical" evidence="7">
    <location>
        <begin position="478"/>
        <end position="500"/>
    </location>
</feature>
<organism evidence="9 10">
    <name type="scientific">Dactylosporangium darangshiense</name>
    <dbReference type="NCBI Taxonomy" id="579108"/>
    <lineage>
        <taxon>Bacteria</taxon>
        <taxon>Bacillati</taxon>
        <taxon>Actinomycetota</taxon>
        <taxon>Actinomycetes</taxon>
        <taxon>Micromonosporales</taxon>
        <taxon>Micromonosporaceae</taxon>
        <taxon>Dactylosporangium</taxon>
    </lineage>
</organism>
<evidence type="ECO:0000259" key="8">
    <source>
        <dbReference type="PROSITE" id="PS50928"/>
    </source>
</evidence>
<feature type="domain" description="ABC transmembrane type-1" evidence="8">
    <location>
        <begin position="474"/>
        <end position="654"/>
    </location>
</feature>
<sequence length="665" mass="70397">MTTVESARARAARPGLRRPGLRPWLVAGILAVWVLLWIPLRGRHTLALDTSQLTGVQKQLNELRDKVVIARGSNPFFTDFVNVVRTGIDKLTELIQSLISQPAYDRPVPVIGWLGVVALAVLGAYAFGNWRVAVVAGLGFTSLGLLGYWQQSMDTLALTLAAVLLSLLIGIPAGIWMGLSRTVERALTPVLDFMQAVPTFVYLAPLTLFFLIGPASAVIATLIYAMPPVMRLTAFGIREVQESALEASRSLGATRWQLLRKVQLPLAKRTIVVGINQTTMCALSMVTIAALIDAPGLGRVVLRALQILDVGTAFRAGLAIVIMAIVLDRVTTAASVRIEATARGGTAGSRWRPWTVGALGGLTLVALYLAYTFVWAAVFPGSDTGGLFGARLAEAVGSVSDWVQANLADVTEAIRNGFSYGLLNPLEHLIAGSPWYLMCAVVLGVAAVLGGWRVLPIVAVCLGLLLACGLWQDSMVTLTATLIATVIVMVLGVVFGVWMGRSDRADRVIRPVLDAAQVMPAFVYLVPFLGLFGPSRFTAIVAAVVFGMPVATKIVADGIRAVPQTVLEAAAASGSTTWQVISKVQLPLARRALALATNQGLIYVLSMTVVGGLVGGGALGYLVVAGFSQYSLYGKGLAAGVAIALLCILLDRITQAAARRADARS</sequence>
<keyword evidence="3" id="KW-1003">Cell membrane</keyword>
<accession>A0ABP8DQJ2</accession>
<dbReference type="Gene3D" id="1.10.3720.10">
    <property type="entry name" value="MetI-like"/>
    <property type="match status" value="2"/>
</dbReference>
<feature type="transmembrane region" description="Helical" evidence="7">
    <location>
        <begin position="537"/>
        <end position="556"/>
    </location>
</feature>
<feature type="transmembrane region" description="Helical" evidence="7">
    <location>
        <begin position="429"/>
        <end position="449"/>
    </location>
</feature>
<dbReference type="PROSITE" id="PS50928">
    <property type="entry name" value="ABC_TM1"/>
    <property type="match status" value="2"/>
</dbReference>
<dbReference type="InterPro" id="IPR000515">
    <property type="entry name" value="MetI-like"/>
</dbReference>
<gene>
    <name evidence="9" type="ORF">GCM10022255_095480</name>
</gene>
<protein>
    <submittedName>
        <fullName evidence="9">ABC transporter permease subunit</fullName>
    </submittedName>
</protein>
<evidence type="ECO:0000313" key="9">
    <source>
        <dbReference type="EMBL" id="GAA4261719.1"/>
    </source>
</evidence>
<feature type="transmembrane region" description="Helical" evidence="7">
    <location>
        <begin position="20"/>
        <end position="38"/>
    </location>
</feature>
<keyword evidence="10" id="KW-1185">Reference proteome</keyword>
<dbReference type="Pfam" id="PF00528">
    <property type="entry name" value="BPD_transp_1"/>
    <property type="match status" value="2"/>
</dbReference>
<dbReference type="RefSeq" id="WP_380133817.1">
    <property type="nucleotide sequence ID" value="NZ_BAABAT010000047.1"/>
</dbReference>
<comment type="subcellular location">
    <subcellularLocation>
        <location evidence="7">Cell membrane</location>
        <topology evidence="7">Multi-pass membrane protein</topology>
    </subcellularLocation>
    <subcellularLocation>
        <location evidence="1">Membrane</location>
        <topology evidence="1">Multi-pass membrane protein</topology>
    </subcellularLocation>
</comment>
<feature type="transmembrane region" description="Helical" evidence="7">
    <location>
        <begin position="270"/>
        <end position="292"/>
    </location>
</feature>
<keyword evidence="2 7" id="KW-0813">Transport</keyword>
<comment type="caution">
    <text evidence="9">The sequence shown here is derived from an EMBL/GenBank/DDBJ whole genome shotgun (WGS) entry which is preliminary data.</text>
</comment>
<evidence type="ECO:0000256" key="7">
    <source>
        <dbReference type="RuleBase" id="RU363032"/>
    </source>
</evidence>
<evidence type="ECO:0000256" key="3">
    <source>
        <dbReference type="ARBA" id="ARBA00022475"/>
    </source>
</evidence>
<feature type="transmembrane region" description="Helical" evidence="7">
    <location>
        <begin position="199"/>
        <end position="225"/>
    </location>
</feature>
<comment type="similarity">
    <text evidence="7">Belongs to the binding-protein-dependent transport system permease family.</text>
</comment>
<feature type="transmembrane region" description="Helical" evidence="7">
    <location>
        <begin position="454"/>
        <end position="472"/>
    </location>
</feature>
<feature type="transmembrane region" description="Helical" evidence="7">
    <location>
        <begin position="156"/>
        <end position="179"/>
    </location>
</feature>
<evidence type="ECO:0000256" key="5">
    <source>
        <dbReference type="ARBA" id="ARBA00022989"/>
    </source>
</evidence>
<feature type="domain" description="ABC transmembrane type-1" evidence="8">
    <location>
        <begin position="152"/>
        <end position="331"/>
    </location>
</feature>
<reference evidence="10" key="1">
    <citation type="journal article" date="2019" name="Int. J. Syst. Evol. Microbiol.">
        <title>The Global Catalogue of Microorganisms (GCM) 10K type strain sequencing project: providing services to taxonomists for standard genome sequencing and annotation.</title>
        <authorList>
            <consortium name="The Broad Institute Genomics Platform"/>
            <consortium name="The Broad Institute Genome Sequencing Center for Infectious Disease"/>
            <person name="Wu L."/>
            <person name="Ma J."/>
        </authorList>
    </citation>
    <scope>NUCLEOTIDE SEQUENCE [LARGE SCALE GENOMIC DNA]</scope>
    <source>
        <strain evidence="10">JCM 17441</strain>
    </source>
</reference>
<feature type="transmembrane region" description="Helical" evidence="7">
    <location>
        <begin position="132"/>
        <end position="149"/>
    </location>
</feature>
<keyword evidence="5 7" id="KW-1133">Transmembrane helix</keyword>
<feature type="transmembrane region" description="Helical" evidence="7">
    <location>
        <begin position="304"/>
        <end position="327"/>
    </location>
</feature>
<dbReference type="PANTHER" id="PTHR47737:SF1">
    <property type="entry name" value="GLYCINE BETAINE_PROLINE BETAINE TRANSPORT SYSTEM PERMEASE PROTEIN PROW"/>
    <property type="match status" value="1"/>
</dbReference>
<dbReference type="CDD" id="cd06261">
    <property type="entry name" value="TM_PBP2"/>
    <property type="match status" value="2"/>
</dbReference>
<dbReference type="InterPro" id="IPR035906">
    <property type="entry name" value="MetI-like_sf"/>
</dbReference>
<feature type="transmembrane region" description="Helical" evidence="7">
    <location>
        <begin position="630"/>
        <end position="650"/>
    </location>
</feature>
<evidence type="ECO:0000256" key="2">
    <source>
        <dbReference type="ARBA" id="ARBA00022448"/>
    </source>
</evidence>
<feature type="transmembrane region" description="Helical" evidence="7">
    <location>
        <begin position="512"/>
        <end position="531"/>
    </location>
</feature>
<feature type="transmembrane region" description="Helical" evidence="7">
    <location>
        <begin position="356"/>
        <end position="378"/>
    </location>
</feature>
<evidence type="ECO:0000256" key="4">
    <source>
        <dbReference type="ARBA" id="ARBA00022692"/>
    </source>
</evidence>
<name>A0ABP8DQJ2_9ACTN</name>
<dbReference type="EMBL" id="BAABAT010000047">
    <property type="protein sequence ID" value="GAA4261719.1"/>
    <property type="molecule type" value="Genomic_DNA"/>
</dbReference>